<protein>
    <submittedName>
        <fullName evidence="1">Uncharacterized protein</fullName>
    </submittedName>
</protein>
<reference evidence="1 2" key="1">
    <citation type="submission" date="2023-07" db="EMBL/GenBank/DDBJ databases">
        <title>Genomic Encyclopedia of Type Strains, Phase IV (KMG-IV): sequencing the most valuable type-strain genomes for metagenomic binning, comparative biology and taxonomic classification.</title>
        <authorList>
            <person name="Goeker M."/>
        </authorList>
    </citation>
    <scope>NUCLEOTIDE SEQUENCE [LARGE SCALE GENOMIC DNA]</scope>
    <source>
        <strain evidence="1 2">T98</strain>
    </source>
</reference>
<proteinExistence type="predicted"/>
<name>A0ABU3HEJ7_9BACL</name>
<evidence type="ECO:0000313" key="2">
    <source>
        <dbReference type="Proteomes" id="UP001248709"/>
    </source>
</evidence>
<organism evidence="1 2">
    <name type="scientific">Paenibacillus forsythiae</name>
    <dbReference type="NCBI Taxonomy" id="365616"/>
    <lineage>
        <taxon>Bacteria</taxon>
        <taxon>Bacillati</taxon>
        <taxon>Bacillota</taxon>
        <taxon>Bacilli</taxon>
        <taxon>Bacillales</taxon>
        <taxon>Paenibacillaceae</taxon>
        <taxon>Paenibacillus</taxon>
    </lineage>
</organism>
<gene>
    <name evidence="1" type="ORF">J2Z22_004839</name>
</gene>
<dbReference type="EMBL" id="JAUSUY010000045">
    <property type="protein sequence ID" value="MDT3429238.1"/>
    <property type="molecule type" value="Genomic_DNA"/>
</dbReference>
<evidence type="ECO:0000313" key="1">
    <source>
        <dbReference type="EMBL" id="MDT3429238.1"/>
    </source>
</evidence>
<keyword evidence="2" id="KW-1185">Reference proteome</keyword>
<dbReference type="RefSeq" id="WP_025702156.1">
    <property type="nucleotide sequence ID" value="NZ_JAUSUY010000045.1"/>
</dbReference>
<comment type="caution">
    <text evidence="1">The sequence shown here is derived from an EMBL/GenBank/DDBJ whole genome shotgun (WGS) entry which is preliminary data.</text>
</comment>
<sequence length="237" mass="26786">MKIFVGIVILIIIVFAVFSKIKKKNDNNFIISESGTDNLKPMIFSSEPDLPKGFGYKCQWFAIKTEDTKEVLKELNLKNVQISNWETGIEGACEGYFFISPPVNGWTFVINSTMPGLSINESPFALKIITDFSTKFGEAYYFGTHRVVEYHAWAKAVDGELIHAFGYLGERGEIIINEGEISREEIEHNLIFTDLDADEPNLPSEEDVILIAREWCIDPKLEDDNYIPGTGFIGNLE</sequence>
<accession>A0ABU3HEJ7</accession>
<dbReference type="Proteomes" id="UP001248709">
    <property type="component" value="Unassembled WGS sequence"/>
</dbReference>